<dbReference type="Proteomes" id="UP000028534">
    <property type="component" value="Unassembled WGS sequence"/>
</dbReference>
<dbReference type="Gene3D" id="3.10.450.50">
    <property type="match status" value="1"/>
</dbReference>
<evidence type="ECO:0000259" key="1">
    <source>
        <dbReference type="Pfam" id="PF13577"/>
    </source>
</evidence>
<dbReference type="SUPFAM" id="SSF54427">
    <property type="entry name" value="NTF2-like"/>
    <property type="match status" value="1"/>
</dbReference>
<dbReference type="RefSeq" id="WP_037516548.1">
    <property type="nucleotide sequence ID" value="NZ_JGVR01000002.1"/>
</dbReference>
<comment type="caution">
    <text evidence="2">The sequence shown here is derived from an EMBL/GenBank/DDBJ whole genome shotgun (WGS) entry which is preliminary data.</text>
</comment>
<dbReference type="eggNOG" id="COG5517">
    <property type="taxonomic scope" value="Bacteria"/>
</dbReference>
<name>A0A084EST8_SPHYA</name>
<dbReference type="PATRIC" id="fig|13690.10.peg.496"/>
<dbReference type="CDD" id="cd00531">
    <property type="entry name" value="NTF2_like"/>
    <property type="match status" value="1"/>
</dbReference>
<dbReference type="AlphaFoldDB" id="A0A084EST8"/>
<proteinExistence type="predicted"/>
<organism evidence="2 3">
    <name type="scientific">Sphingobium yanoikuyae</name>
    <name type="common">Sphingomonas yanoikuyae</name>
    <dbReference type="NCBI Taxonomy" id="13690"/>
    <lineage>
        <taxon>Bacteria</taxon>
        <taxon>Pseudomonadati</taxon>
        <taxon>Pseudomonadota</taxon>
        <taxon>Alphaproteobacteria</taxon>
        <taxon>Sphingomonadales</taxon>
        <taxon>Sphingomonadaceae</taxon>
        <taxon>Sphingobium</taxon>
    </lineage>
</organism>
<dbReference type="InterPro" id="IPR032710">
    <property type="entry name" value="NTF2-like_dom_sf"/>
</dbReference>
<accession>A0A084EST8</accession>
<gene>
    <name evidence="2" type="ORF">CP98_00479</name>
</gene>
<sequence length="198" mass="22083">MTTAYKNAIDPIPGWAHRSGLLSLGEGVCPEGSEGVAGHSFLSERIKRYCWAYDERQIERLAACFTDDAVWEGDVLGQIKIGPFTGCSAIIKWLSEFWPHQHDQRRHMILNTIVETQTADSATTMSYLLLMSADGKTVKLETTGFYRVQLRRDGDIWQIARLTAGFDAPFWPVDLSRMSASGRARHGIDVKATAPGHQ</sequence>
<protein>
    <submittedName>
        <fullName evidence="2">SnoaL-like domain protein</fullName>
    </submittedName>
</protein>
<dbReference type="Pfam" id="PF13577">
    <property type="entry name" value="SnoaL_4"/>
    <property type="match status" value="1"/>
</dbReference>
<dbReference type="InterPro" id="IPR037401">
    <property type="entry name" value="SnoaL-like"/>
</dbReference>
<reference evidence="2 3" key="1">
    <citation type="submission" date="2014-03" db="EMBL/GenBank/DDBJ databases">
        <title>Genome sequence of Sphingobium yanoikuyae B1.</title>
        <authorList>
            <person name="Gan H.M."/>
            <person name="Gan H.Y."/>
            <person name="Savka M.A."/>
        </authorList>
    </citation>
    <scope>NUCLEOTIDE SEQUENCE [LARGE SCALE GENOMIC DNA]</scope>
    <source>
        <strain evidence="2 3">B1</strain>
    </source>
</reference>
<evidence type="ECO:0000313" key="2">
    <source>
        <dbReference type="EMBL" id="KEZ21030.1"/>
    </source>
</evidence>
<dbReference type="EMBL" id="JGVR01000002">
    <property type="protein sequence ID" value="KEZ21030.1"/>
    <property type="molecule type" value="Genomic_DNA"/>
</dbReference>
<evidence type="ECO:0000313" key="3">
    <source>
        <dbReference type="Proteomes" id="UP000028534"/>
    </source>
</evidence>
<feature type="domain" description="SnoaL-like" evidence="1">
    <location>
        <begin position="46"/>
        <end position="163"/>
    </location>
</feature>